<feature type="transmembrane region" description="Helical" evidence="6">
    <location>
        <begin position="360"/>
        <end position="385"/>
    </location>
</feature>
<reference evidence="8 9" key="1">
    <citation type="submission" date="2024-03" db="EMBL/GenBank/DDBJ databases">
        <title>Sulfurimonas sp. HSL3-1.</title>
        <authorList>
            <person name="Wang S."/>
        </authorList>
    </citation>
    <scope>NUCLEOTIDE SEQUENCE [LARGE SCALE GENOMIC DNA]</scope>
    <source>
        <strain evidence="8 9">HSL3-1</strain>
    </source>
</reference>
<sequence length="424" mass="46405">MTRESKRIYGWALYDWANSAYATTVMAGFFPLFFKAFYSADTDATLSTAQLGVANAVSSIIVVLLAPLLGAIADAGGIRKRFLLLFAFLGILMSAALALVGKGQWELAAFVYVLGNIGFMGSNIFYDAFLPSVTSEDRFDKVSGLGYALGYLGGGILFALNVAMVQQPEWFGLADAAAGVKASFISVALWWMLFALPFVLWVKEKRNTRKIGTVTLTVLGYRRLMRTFHKIKHLRGLFLFLVAYWFYIDGVDTIIRMAVDYGMAIGFEAGDLIKALLLVQFIGFPATILVAKLAQMWDTKKAIYLTLGFYVLIAIMAAFMHDVSSFYLLAAMIALVQGGIQAMSRSYYSKMIPAEYAAEFFGFYNFLGKFATVLGPLLIGAVALATESSRAGIASVAVFFVIGAVLLYMVDEKAVAEEVRGAMR</sequence>
<feature type="transmembrane region" description="Helical" evidence="6">
    <location>
        <begin position="107"/>
        <end position="130"/>
    </location>
</feature>
<evidence type="ECO:0000256" key="1">
    <source>
        <dbReference type="ARBA" id="ARBA00004127"/>
    </source>
</evidence>
<evidence type="ECO:0000256" key="4">
    <source>
        <dbReference type="ARBA" id="ARBA00022989"/>
    </source>
</evidence>
<keyword evidence="5 6" id="KW-0472">Membrane</keyword>
<evidence type="ECO:0000256" key="5">
    <source>
        <dbReference type="ARBA" id="ARBA00023136"/>
    </source>
</evidence>
<dbReference type="InterPro" id="IPR036259">
    <property type="entry name" value="MFS_trans_sf"/>
</dbReference>
<feature type="transmembrane region" description="Helical" evidence="6">
    <location>
        <begin position="326"/>
        <end position="348"/>
    </location>
</feature>
<feature type="domain" description="Major facilitator superfamily (MFS) profile" evidence="7">
    <location>
        <begin position="8"/>
        <end position="415"/>
    </location>
</feature>
<evidence type="ECO:0000256" key="3">
    <source>
        <dbReference type="ARBA" id="ARBA00022692"/>
    </source>
</evidence>
<dbReference type="SUPFAM" id="SSF103473">
    <property type="entry name" value="MFS general substrate transporter"/>
    <property type="match status" value="1"/>
</dbReference>
<dbReference type="Pfam" id="PF11700">
    <property type="entry name" value="ATG22"/>
    <property type="match status" value="1"/>
</dbReference>
<feature type="transmembrane region" description="Helical" evidence="6">
    <location>
        <begin position="391"/>
        <end position="410"/>
    </location>
</feature>
<feature type="transmembrane region" description="Helical" evidence="6">
    <location>
        <begin position="272"/>
        <end position="290"/>
    </location>
</feature>
<dbReference type="RefSeq" id="WP_345970988.1">
    <property type="nucleotide sequence ID" value="NZ_CP147920.1"/>
</dbReference>
<gene>
    <name evidence="8" type="ORF">WCY31_04055</name>
</gene>
<evidence type="ECO:0000256" key="6">
    <source>
        <dbReference type="SAM" id="Phobius"/>
    </source>
</evidence>
<dbReference type="InterPro" id="IPR020846">
    <property type="entry name" value="MFS_dom"/>
</dbReference>
<feature type="transmembrane region" description="Helical" evidence="6">
    <location>
        <begin position="231"/>
        <end position="248"/>
    </location>
</feature>
<dbReference type="PANTHER" id="PTHR23519:SF1">
    <property type="entry name" value="AUTOPHAGY-RELATED PROTEIN 22"/>
    <property type="match status" value="1"/>
</dbReference>
<keyword evidence="3 6" id="KW-0812">Transmembrane</keyword>
<dbReference type="InterPro" id="IPR050495">
    <property type="entry name" value="ATG22/LtaA_families"/>
</dbReference>
<keyword evidence="2" id="KW-0813">Transport</keyword>
<organism evidence="8 9">
    <name type="scientific">Sulfurimonas diazotrophicus</name>
    <dbReference type="NCBI Taxonomy" id="3131939"/>
    <lineage>
        <taxon>Bacteria</taxon>
        <taxon>Pseudomonadati</taxon>
        <taxon>Campylobacterota</taxon>
        <taxon>Epsilonproteobacteria</taxon>
        <taxon>Campylobacterales</taxon>
        <taxon>Sulfurimonadaceae</taxon>
        <taxon>Sulfurimonas</taxon>
    </lineage>
</organism>
<name>A0ABZ3HBH9_9BACT</name>
<accession>A0ABZ3HBH9</accession>
<dbReference type="InterPro" id="IPR024671">
    <property type="entry name" value="Atg22-like"/>
</dbReference>
<feature type="transmembrane region" description="Helical" evidence="6">
    <location>
        <begin position="20"/>
        <end position="38"/>
    </location>
</feature>
<dbReference type="Proteomes" id="UP001447842">
    <property type="component" value="Chromosome"/>
</dbReference>
<comment type="subcellular location">
    <subcellularLocation>
        <location evidence="1">Endomembrane system</location>
        <topology evidence="1">Multi-pass membrane protein</topology>
    </subcellularLocation>
</comment>
<evidence type="ECO:0000313" key="9">
    <source>
        <dbReference type="Proteomes" id="UP001447842"/>
    </source>
</evidence>
<proteinExistence type="predicted"/>
<dbReference type="Gene3D" id="1.20.1250.20">
    <property type="entry name" value="MFS general substrate transporter like domains"/>
    <property type="match status" value="1"/>
</dbReference>
<keyword evidence="9" id="KW-1185">Reference proteome</keyword>
<evidence type="ECO:0000256" key="2">
    <source>
        <dbReference type="ARBA" id="ARBA00022448"/>
    </source>
</evidence>
<evidence type="ECO:0000313" key="8">
    <source>
        <dbReference type="EMBL" id="XAU15881.1"/>
    </source>
</evidence>
<feature type="transmembrane region" description="Helical" evidence="6">
    <location>
        <begin position="82"/>
        <end position="101"/>
    </location>
</feature>
<dbReference type="EMBL" id="CP147920">
    <property type="protein sequence ID" value="XAU15881.1"/>
    <property type="molecule type" value="Genomic_DNA"/>
</dbReference>
<evidence type="ECO:0000259" key="7">
    <source>
        <dbReference type="PROSITE" id="PS50850"/>
    </source>
</evidence>
<protein>
    <submittedName>
        <fullName evidence="8">MFS transporter</fullName>
    </submittedName>
</protein>
<feature type="transmembrane region" description="Helical" evidence="6">
    <location>
        <begin position="142"/>
        <end position="164"/>
    </location>
</feature>
<dbReference type="PANTHER" id="PTHR23519">
    <property type="entry name" value="AUTOPHAGY-RELATED PROTEIN 22"/>
    <property type="match status" value="1"/>
</dbReference>
<dbReference type="PROSITE" id="PS50850">
    <property type="entry name" value="MFS"/>
    <property type="match status" value="1"/>
</dbReference>
<keyword evidence="4 6" id="KW-1133">Transmembrane helix</keyword>
<feature type="transmembrane region" description="Helical" evidence="6">
    <location>
        <begin position="184"/>
        <end position="202"/>
    </location>
</feature>
<feature type="transmembrane region" description="Helical" evidence="6">
    <location>
        <begin position="50"/>
        <end position="70"/>
    </location>
</feature>
<feature type="transmembrane region" description="Helical" evidence="6">
    <location>
        <begin position="302"/>
        <end position="320"/>
    </location>
</feature>